<geneLocation type="plasmid" evidence="2">
    <name>pdfi3</name>
</geneLocation>
<keyword evidence="1" id="KW-0614">Plasmid</keyword>
<evidence type="ECO:0000313" key="2">
    <source>
        <dbReference type="Proteomes" id="UP000259030"/>
    </source>
</evidence>
<proteinExistence type="predicted"/>
<dbReference type="AlphaFoldDB" id="A0A221T336"/>
<dbReference type="Proteomes" id="UP000259030">
    <property type="component" value="Plasmid pDFI3"/>
</dbReference>
<dbReference type="EMBL" id="CP021084">
    <property type="protein sequence ID" value="ASN83256.1"/>
    <property type="molecule type" value="Genomic_DNA"/>
</dbReference>
<dbReference type="KEGG" id="dfc:DFI_18840"/>
<organism evidence="1 2">
    <name type="scientific">Deinococcus ficus</name>
    <dbReference type="NCBI Taxonomy" id="317577"/>
    <lineage>
        <taxon>Bacteria</taxon>
        <taxon>Thermotogati</taxon>
        <taxon>Deinococcota</taxon>
        <taxon>Deinococci</taxon>
        <taxon>Deinococcales</taxon>
        <taxon>Deinococcaceae</taxon>
        <taxon>Deinococcus</taxon>
    </lineage>
</organism>
<protein>
    <submittedName>
        <fullName evidence="1">Uncharacterized protein</fullName>
    </submittedName>
</protein>
<evidence type="ECO:0000313" key="1">
    <source>
        <dbReference type="EMBL" id="ASN83256.1"/>
    </source>
</evidence>
<accession>A0A221T336</accession>
<gene>
    <name evidence="1" type="ORF">DFI_18840</name>
</gene>
<reference evidence="1 2" key="1">
    <citation type="submission" date="2017-05" db="EMBL/GenBank/DDBJ databases">
        <title>The complete genome sequence of Deinococcus ficus isolated from the rhizosphere of the Ficus religiosa L. in Taiwan.</title>
        <authorList>
            <person name="Wu K.-M."/>
            <person name="Liao T.-L."/>
            <person name="Liu Y.-M."/>
            <person name="Young C.-C."/>
            <person name="Tsai S.-F."/>
        </authorList>
    </citation>
    <scope>NUCLEOTIDE SEQUENCE [LARGE SCALE GENOMIC DNA]</scope>
    <source>
        <strain evidence="1 2">CC-FR2-10</strain>
        <plasmid evidence="2">pdfi3</plasmid>
    </source>
</reference>
<keyword evidence="2" id="KW-1185">Reference proteome</keyword>
<name>A0A221T336_9DEIO</name>
<sequence>MRAGSGDVWAGEVIVEVEGLGESVAVKLCFLNLGDCVIAGCLGGGGGAGDAGQFGDGQRLGSVDVGRLLQGSVEGHASHGAAAYPALPVQFLQCVDHLVALEARGAGDFADAARLGAVLPARFEVRHDLAGVLVIEVLNGHFRQFVHFRPALRPVAGGGDQAVFREFGQQLTEQVGAEQLAEDRFAAQFAGRLAPAADQQQQVLFEVLLELGRVFLADVDGLGFRPADHAAVVHHRLKPRAGVNVGVGFVFPRLLSVGG</sequence>